<gene>
    <name evidence="1" type="ORF">S7711_05457</name>
</gene>
<keyword evidence="2" id="KW-1185">Reference proteome</keyword>
<evidence type="ECO:0000313" key="2">
    <source>
        <dbReference type="Proteomes" id="UP000028045"/>
    </source>
</evidence>
<dbReference type="HOGENOM" id="CLU_1272994_0_0_1"/>
<organism evidence="1 2">
    <name type="scientific">Stachybotrys chartarum (strain CBS 109288 / IBT 7711)</name>
    <name type="common">Toxic black mold</name>
    <name type="synonym">Stilbospora chartarum</name>
    <dbReference type="NCBI Taxonomy" id="1280523"/>
    <lineage>
        <taxon>Eukaryota</taxon>
        <taxon>Fungi</taxon>
        <taxon>Dikarya</taxon>
        <taxon>Ascomycota</taxon>
        <taxon>Pezizomycotina</taxon>
        <taxon>Sordariomycetes</taxon>
        <taxon>Hypocreomycetidae</taxon>
        <taxon>Hypocreales</taxon>
        <taxon>Stachybotryaceae</taxon>
        <taxon>Stachybotrys</taxon>
    </lineage>
</organism>
<accession>A0A084BAX7</accession>
<dbReference type="EMBL" id="KL647495">
    <property type="protein sequence ID" value="KEY74706.1"/>
    <property type="molecule type" value="Genomic_DNA"/>
</dbReference>
<proteinExistence type="predicted"/>
<evidence type="ECO:0000313" key="1">
    <source>
        <dbReference type="EMBL" id="KEY74706.1"/>
    </source>
</evidence>
<dbReference type="Proteomes" id="UP000028045">
    <property type="component" value="Unassembled WGS sequence"/>
</dbReference>
<reference evidence="1 2" key="1">
    <citation type="journal article" date="2014" name="BMC Genomics">
        <title>Comparative genome sequencing reveals chemotype-specific gene clusters in the toxigenic black mold Stachybotrys.</title>
        <authorList>
            <person name="Semeiks J."/>
            <person name="Borek D."/>
            <person name="Otwinowski Z."/>
            <person name="Grishin N.V."/>
        </authorList>
    </citation>
    <scope>NUCLEOTIDE SEQUENCE [LARGE SCALE GENOMIC DNA]</scope>
    <source>
        <strain evidence="2">CBS 109288 / IBT 7711</strain>
    </source>
</reference>
<name>A0A084BAX7_STACB</name>
<sequence length="217" mass="24462">MRCGAMPSRSLPRASDYGKTWILSWTRNPKSDRGLLHGEFILEQGLQKNGISRGDPDTHQLEATILEVLKDEFREFLGESKYAPGLHTIPPSRFSNTNTNTNGIWEYSPFLCGAEKSARARMESIKRSQTAMHITSMVNPSGDRLLRTKPSTQTLWDAEWDLDRVRDEDFPLRSMMSMVRLSQTERVKHPRTGERVLQDTELVRRAGAATQAGGGTA</sequence>
<dbReference type="AlphaFoldDB" id="A0A084BAX7"/>
<dbReference type="OrthoDB" id="5339038at2759"/>
<protein>
    <submittedName>
        <fullName evidence="1">Uncharacterized protein</fullName>
    </submittedName>
</protein>